<dbReference type="Pfam" id="PF24883">
    <property type="entry name" value="NPHP3_N"/>
    <property type="match status" value="1"/>
</dbReference>
<dbReference type="InterPro" id="IPR058056">
    <property type="entry name" value="WH_TANC1/2"/>
</dbReference>
<accession>A0A8H7TDA0</accession>
<evidence type="ECO:0000313" key="5">
    <source>
        <dbReference type="EMBL" id="KAG4416693.1"/>
    </source>
</evidence>
<dbReference type="InterPro" id="IPR027417">
    <property type="entry name" value="P-loop_NTPase"/>
</dbReference>
<dbReference type="OrthoDB" id="3550462at2759"/>
<proteinExistence type="predicted"/>
<feature type="domain" description="DUF7708" evidence="2">
    <location>
        <begin position="74"/>
        <end position="217"/>
    </location>
</feature>
<dbReference type="Gene3D" id="3.40.50.300">
    <property type="entry name" value="P-loop containing nucleotide triphosphate hydrolases"/>
    <property type="match status" value="1"/>
</dbReference>
<comment type="caution">
    <text evidence="5">The sequence shown here is derived from an EMBL/GenBank/DDBJ whole genome shotgun (WGS) entry which is preliminary data.</text>
</comment>
<reference evidence="5" key="1">
    <citation type="submission" date="2021-02" db="EMBL/GenBank/DDBJ databases">
        <title>Genome sequence Cadophora malorum strain M34.</title>
        <authorList>
            <person name="Stefanovic E."/>
            <person name="Vu D."/>
            <person name="Scully C."/>
            <person name="Dijksterhuis J."/>
            <person name="Roader J."/>
            <person name="Houbraken J."/>
        </authorList>
    </citation>
    <scope>NUCLEOTIDE SEQUENCE</scope>
    <source>
        <strain evidence="5">M34</strain>
    </source>
</reference>
<evidence type="ECO:0000256" key="1">
    <source>
        <dbReference type="ARBA" id="ARBA00022737"/>
    </source>
</evidence>
<evidence type="ECO:0000313" key="6">
    <source>
        <dbReference type="Proteomes" id="UP000664132"/>
    </source>
</evidence>
<dbReference type="SUPFAM" id="SSF52540">
    <property type="entry name" value="P-loop containing nucleoside triphosphate hydrolases"/>
    <property type="match status" value="1"/>
</dbReference>
<dbReference type="Pfam" id="PF24809">
    <property type="entry name" value="DUF7708"/>
    <property type="match status" value="1"/>
</dbReference>
<keyword evidence="6" id="KW-1185">Reference proteome</keyword>
<dbReference type="Pfam" id="PF25521">
    <property type="entry name" value="WHD_TANC1"/>
    <property type="match status" value="1"/>
</dbReference>
<feature type="domain" description="TANC1/2-like winged helix" evidence="4">
    <location>
        <begin position="582"/>
        <end position="685"/>
    </location>
</feature>
<keyword evidence="1" id="KW-0677">Repeat</keyword>
<dbReference type="Proteomes" id="UP000664132">
    <property type="component" value="Unassembled WGS sequence"/>
</dbReference>
<evidence type="ECO:0008006" key="7">
    <source>
        <dbReference type="Google" id="ProtNLM"/>
    </source>
</evidence>
<gene>
    <name evidence="5" type="ORF">IFR04_010152</name>
</gene>
<organism evidence="5 6">
    <name type="scientific">Cadophora malorum</name>
    <dbReference type="NCBI Taxonomy" id="108018"/>
    <lineage>
        <taxon>Eukaryota</taxon>
        <taxon>Fungi</taxon>
        <taxon>Dikarya</taxon>
        <taxon>Ascomycota</taxon>
        <taxon>Pezizomycotina</taxon>
        <taxon>Leotiomycetes</taxon>
        <taxon>Helotiales</taxon>
        <taxon>Ploettnerulaceae</taxon>
        <taxon>Cadophora</taxon>
    </lineage>
</organism>
<dbReference type="PANTHER" id="PTHR10039">
    <property type="entry name" value="AMELOGENIN"/>
    <property type="match status" value="1"/>
</dbReference>
<dbReference type="EMBL" id="JAFJYH010000177">
    <property type="protein sequence ID" value="KAG4416693.1"/>
    <property type="molecule type" value="Genomic_DNA"/>
</dbReference>
<evidence type="ECO:0000259" key="3">
    <source>
        <dbReference type="Pfam" id="PF24883"/>
    </source>
</evidence>
<dbReference type="AlphaFoldDB" id="A0A8H7TDA0"/>
<sequence length="1179" mass="134674">MESQQDQKEKLLSAEKIFADAVLTFEEEFSDEDKLKCKAIRTTQELGVSLKDHIKSLESRHESRLLAACAKIDGFGSAIKPYFDVVSIFVSSHPEWAGLVWGAARLVFQVASNYVTFFERLAVMFEQMAEHLPSYHLHLDILKGRSKNGKWSLSHERLVKSLSLVYADIMQFCCDCRNLFGTKRIGIRFKARLIMDMMWTPFDVRFSKILLRFDKHRKFFEEAVDKVYKQEMLWHFDAVEGELEENAKAREEGLEKLNKMETDELQLRHYAIKDWVSAPAWRATYDDACRSRVMKTGQWFFNLPIFRNWIEKENVFPPDEDFSSRVLVVSGKPGYGKTVLSTFAIDRLKENHMVAFFHFDQQHPDFSHGRHAFRSILMQLLHTHNVKGWRELVDIASLIKNVTGSGQRFASEEDVLDILELYIERCNPAYFVFDGMDECSNHVDFVLELERLTKGTRTRILLFGRPHLHYGNVRQSESNQILLGPQENLQDLQAYLHRHVLSLLEKGAIARRQPDDAAAIVEILAHNSSSIFLWAILMIAYLQSPFLTPRDRLDAIEQIHVFTGLDALFMKILDQVEKSTPKTQWNRIKTVFQCLIAAFRPLTTQELKILLAVKKDTAMSAEDQIQDFDNSLVQMCRSLVEIRPDGTVAFIHLSVSEFLIKAESRRNSPWPFHVQIYSAHRTMAVLCISHMLNDVPHSPLSGCSSTTITSILLEERFPLLQYATSNWESHAWKCLQFESRDDIKNTFAIDEYKILLSQILVAVSSPEFVSMWVEAGWIFGTCPSQRDLPAVIRSALEILGLQTSAKVAKLIAKLDSLSTYISNLERQWGRVLEQHPNEIWLPSIQTFAQSEFSVGSNVSNLVSLSSPEDVDAILLASQVSDSGSEVGVLKVWPPKWPNLPQNAVDGSSLLAEELNCHAHRRGSGIHKCYPWYHYSFSPDENFLLMLEGHEAPDRNKLREVYGATLNQMQFSKCGHYLYGLTVLDKVPVFLHIAPLLSNAVTSKIGSTEDRSPKHLSAISVPFDHLRDNENCSLVDSKQRTLSSTTMPVFSRHKGQLQLSALRQENKNGEITLTTARADGTRLKEVITKIPESTTFEQSYSTLVPSDSHKNLRIVLNMAAQDSYKIGRTADFALPLVLDRQRRTIPSFSWKDPGKRGLEFDQECSGLSAIRDSKRLRYDW</sequence>
<evidence type="ECO:0000259" key="4">
    <source>
        <dbReference type="Pfam" id="PF25521"/>
    </source>
</evidence>
<dbReference type="PANTHER" id="PTHR10039:SF14">
    <property type="entry name" value="NACHT DOMAIN-CONTAINING PROTEIN"/>
    <property type="match status" value="1"/>
</dbReference>
<feature type="domain" description="Nephrocystin 3-like N-terminal" evidence="3">
    <location>
        <begin position="296"/>
        <end position="463"/>
    </location>
</feature>
<name>A0A8H7TDA0_9HELO</name>
<evidence type="ECO:0000259" key="2">
    <source>
        <dbReference type="Pfam" id="PF24809"/>
    </source>
</evidence>
<dbReference type="InterPro" id="IPR056884">
    <property type="entry name" value="NPHP3-like_N"/>
</dbReference>
<protein>
    <recommendedName>
        <fullName evidence="7">NACHT domain-containing protein</fullName>
    </recommendedName>
</protein>
<dbReference type="InterPro" id="IPR056125">
    <property type="entry name" value="DUF7708"/>
</dbReference>